<evidence type="ECO:0000256" key="2">
    <source>
        <dbReference type="ARBA" id="ARBA00022723"/>
    </source>
</evidence>
<feature type="domain" description="C2H2-type" evidence="9">
    <location>
        <begin position="558"/>
        <end position="585"/>
    </location>
</feature>
<dbReference type="Proteomes" id="UP001642540">
    <property type="component" value="Unassembled WGS sequence"/>
</dbReference>
<evidence type="ECO:0000256" key="5">
    <source>
        <dbReference type="ARBA" id="ARBA00022833"/>
    </source>
</evidence>
<evidence type="ECO:0000313" key="10">
    <source>
        <dbReference type="EMBL" id="CAL8103972.1"/>
    </source>
</evidence>
<feature type="domain" description="C2H2-type" evidence="9">
    <location>
        <begin position="502"/>
        <end position="529"/>
    </location>
</feature>
<sequence length="1247" mass="134502">MPAEACEFVLTYLQQRQQHLRSLTARRYPLEQMHFMIEQSHTIIKQEREEENGDGGGGEDKEFGDKWEQINEEKANTTLEGPLEESESSHPPYQHLDPSILHHSPGHHHHHHHILHHLPDEGSQDSQDIHEGSITPPTSTGSAASPCAERSHQPSSFLFVGPLGKKRKYSRQRATSDDNESETHPPTAAGSPEALEEEMDHSQSPSPGESVQSEMDGSNRKNSSVQEQSSSPSPGEFQSSSIITPTSNLQSHSSDSSTESPCEVITSKPSPIIGAPTSVIRRNYRKKQEHPLNLSVSSPPSSSFSSSSTSTVLGGRLLGASGSDSTHGGPTAPSVVRDELYFDGRAAGDRQVFVWRYRDEVGAPSPISAGVGPMSPTTSTVSAASFAVPDPSGPKLGSSAGSSSASSVSQLPPGSHDGMAQDKCGGTSGTASAAGSGKGPKKKLRCGDCGKEFSQLRNYRYHRSRHEGSDQFSCTCPVCGKQFNDRGYLSSHMKIHRNAKEYRCEYCTKGFNQRVAYNMHRRIHTGHRPHQCEVCGKSFSRRMLLKQHMRIHTGERPYSCGVCNKAFADRSNMLLHQRLHSGERPYVCEICKKSFSKNHHLKTHMNHHAGIKPYECPKCHARFSQSSNMKTHLKKCSGVPNPTSTQRQQMLRRNPLDIGRPTAHLPPLQSVVSAAAASGRESLPSLPGSSRLLYDQQSLNLLSQSLGCNQTVPQLSPGHSRGQMPIESLLLHLNVSRSRHPSQSSMHQGQPPSPTSSIPFPDLQLMLRNAVASGSRPVSSQSNSGQRLYSTPSPPCSSSNPSGAGAMIISSGMGCGGIAHSPTSVVSNIRRSPAEGVMGSGNESISPPSLSPMMVLNPTLGLVGYGMSTGSRTSGHGHIDSSVMPPPSTNGTVLRNVPTSSSLISPELLSPVNSMLKIDTRSMEGFPSTLISPSDKGRQGRGMHSPAMSPRKKQPSPSSLSASGSFIPLSTLESAAIASGLRSPSQVARFLTSALRDAEAPLQAHSPGSYSSSRLPPISQQNVLEVMAAAAAAEQNLNSGPSSSSSLSSTRMRQVISPHHSNLQQQQAGQGSHSHFQFSGDNRPLPSLQLSHGSSGSHHHHHHHHSSSPPQHHMSGNAQTPPPFSVITSSHLLQQHQQDQHGSSLNMQHSSLPNVRFSSSSSPSSASRLNTMDEHSQQQLELQQSRQYGYHQNLLLSHISQGTVTSGNYSNPNPSSGYSTFTHSIIRSRSQSPVSQLPRERNQDYPN</sequence>
<keyword evidence="5" id="KW-0862">Zinc</keyword>
<name>A0ABP1QHX2_9HEXA</name>
<evidence type="ECO:0000256" key="4">
    <source>
        <dbReference type="ARBA" id="ARBA00022771"/>
    </source>
</evidence>
<dbReference type="PANTHER" id="PTHR16515:SF66">
    <property type="entry name" value="C2H2-TYPE DOMAIN-CONTAINING PROTEIN"/>
    <property type="match status" value="1"/>
</dbReference>
<evidence type="ECO:0000256" key="8">
    <source>
        <dbReference type="SAM" id="MobiDB-lite"/>
    </source>
</evidence>
<organism evidence="10 11">
    <name type="scientific">Orchesella dallaii</name>
    <dbReference type="NCBI Taxonomy" id="48710"/>
    <lineage>
        <taxon>Eukaryota</taxon>
        <taxon>Metazoa</taxon>
        <taxon>Ecdysozoa</taxon>
        <taxon>Arthropoda</taxon>
        <taxon>Hexapoda</taxon>
        <taxon>Collembola</taxon>
        <taxon>Entomobryomorpha</taxon>
        <taxon>Entomobryoidea</taxon>
        <taxon>Orchesellidae</taxon>
        <taxon>Orchesellinae</taxon>
        <taxon>Orchesella</taxon>
    </lineage>
</organism>
<feature type="domain" description="C2H2-type" evidence="9">
    <location>
        <begin position="586"/>
        <end position="613"/>
    </location>
</feature>
<keyword evidence="4 7" id="KW-0863">Zinc-finger</keyword>
<dbReference type="SUPFAM" id="SSF57667">
    <property type="entry name" value="beta-beta-alpha zinc fingers"/>
    <property type="match status" value="3"/>
</dbReference>
<feature type="compositionally biased region" description="Polar residues" evidence="8">
    <location>
        <begin position="242"/>
        <end position="260"/>
    </location>
</feature>
<feature type="compositionally biased region" description="Polar residues" evidence="8">
    <location>
        <begin position="741"/>
        <end position="758"/>
    </location>
</feature>
<feature type="compositionally biased region" description="Polar residues" evidence="8">
    <location>
        <begin position="776"/>
        <end position="789"/>
    </location>
</feature>
<gene>
    <name evidence="10" type="ORF">ODALV1_LOCUS11613</name>
</gene>
<comment type="caution">
    <text evidence="10">The sequence shown here is derived from an EMBL/GenBank/DDBJ whole genome shotgun (WGS) entry which is preliminary data.</text>
</comment>
<feature type="compositionally biased region" description="Low complexity" evidence="8">
    <location>
        <begin position="223"/>
        <end position="241"/>
    </location>
</feature>
<feature type="compositionally biased region" description="Low complexity" evidence="8">
    <location>
        <begin position="1087"/>
        <end position="1096"/>
    </location>
</feature>
<keyword evidence="6" id="KW-0539">Nucleus</keyword>
<evidence type="ECO:0000259" key="9">
    <source>
        <dbReference type="PROSITE" id="PS50157"/>
    </source>
</evidence>
<feature type="compositionally biased region" description="Basic and acidic residues" evidence="8">
    <location>
        <begin position="1238"/>
        <end position="1247"/>
    </location>
</feature>
<feature type="domain" description="C2H2-type" evidence="9">
    <location>
        <begin position="614"/>
        <end position="642"/>
    </location>
</feature>
<reference evidence="10 11" key="1">
    <citation type="submission" date="2024-08" db="EMBL/GenBank/DDBJ databases">
        <authorList>
            <person name="Cucini C."/>
            <person name="Frati F."/>
        </authorList>
    </citation>
    <scope>NUCLEOTIDE SEQUENCE [LARGE SCALE GENOMIC DNA]</scope>
</reference>
<feature type="domain" description="C2H2-type" evidence="9">
    <location>
        <begin position="472"/>
        <end position="501"/>
    </location>
</feature>
<dbReference type="PROSITE" id="PS50157">
    <property type="entry name" value="ZINC_FINGER_C2H2_2"/>
    <property type="match status" value="7"/>
</dbReference>
<feature type="region of interest" description="Disordered" evidence="8">
    <location>
        <begin position="925"/>
        <end position="962"/>
    </location>
</feature>
<keyword evidence="3" id="KW-0677">Repeat</keyword>
<feature type="compositionally biased region" description="Low complexity" evidence="8">
    <location>
        <begin position="393"/>
        <end position="415"/>
    </location>
</feature>
<dbReference type="Pfam" id="PF00096">
    <property type="entry name" value="zf-C2H2"/>
    <property type="match status" value="7"/>
</dbReference>
<dbReference type="PANTHER" id="PTHR16515">
    <property type="entry name" value="PR DOMAIN ZINC FINGER PROTEIN"/>
    <property type="match status" value="1"/>
</dbReference>
<protein>
    <recommendedName>
        <fullName evidence="9">C2H2-type domain-containing protein</fullName>
    </recommendedName>
</protein>
<feature type="compositionally biased region" description="Low complexity" evidence="8">
    <location>
        <begin position="1129"/>
        <end position="1170"/>
    </location>
</feature>
<feature type="domain" description="C2H2-type" evidence="9">
    <location>
        <begin position="530"/>
        <end position="557"/>
    </location>
</feature>
<feature type="compositionally biased region" description="Low complexity" evidence="8">
    <location>
        <begin position="1064"/>
        <end position="1077"/>
    </location>
</feature>
<dbReference type="EMBL" id="CAXLJM020000035">
    <property type="protein sequence ID" value="CAL8103972.1"/>
    <property type="molecule type" value="Genomic_DNA"/>
</dbReference>
<feature type="compositionally biased region" description="Low complexity" evidence="8">
    <location>
        <begin position="1035"/>
        <end position="1049"/>
    </location>
</feature>
<dbReference type="InterPro" id="IPR013087">
    <property type="entry name" value="Znf_C2H2_type"/>
</dbReference>
<evidence type="ECO:0000256" key="3">
    <source>
        <dbReference type="ARBA" id="ARBA00022737"/>
    </source>
</evidence>
<feature type="compositionally biased region" description="Basic and acidic residues" evidence="8">
    <location>
        <begin position="58"/>
        <end position="75"/>
    </location>
</feature>
<evidence type="ECO:0000313" key="11">
    <source>
        <dbReference type="Proteomes" id="UP001642540"/>
    </source>
</evidence>
<feature type="compositionally biased region" description="Basic residues" evidence="8">
    <location>
        <begin position="1097"/>
        <end position="1106"/>
    </location>
</feature>
<keyword evidence="2" id="KW-0479">Metal-binding</keyword>
<dbReference type="Gene3D" id="3.30.160.60">
    <property type="entry name" value="Classic Zinc Finger"/>
    <property type="match status" value="6"/>
</dbReference>
<evidence type="ECO:0000256" key="6">
    <source>
        <dbReference type="ARBA" id="ARBA00023242"/>
    </source>
</evidence>
<dbReference type="InterPro" id="IPR050331">
    <property type="entry name" value="Zinc_finger"/>
</dbReference>
<evidence type="ECO:0000256" key="7">
    <source>
        <dbReference type="PROSITE-ProRule" id="PRU00042"/>
    </source>
</evidence>
<feature type="compositionally biased region" description="Low complexity" evidence="8">
    <location>
        <begin position="295"/>
        <end position="312"/>
    </location>
</feature>
<feature type="region of interest" description="Disordered" evidence="8">
    <location>
        <begin position="364"/>
        <end position="445"/>
    </location>
</feature>
<feature type="compositionally biased region" description="Basic residues" evidence="8">
    <location>
        <begin position="104"/>
        <end position="116"/>
    </location>
</feature>
<evidence type="ECO:0000256" key="1">
    <source>
        <dbReference type="ARBA" id="ARBA00004123"/>
    </source>
</evidence>
<comment type="subcellular location">
    <subcellularLocation>
        <location evidence="1">Nucleus</location>
    </subcellularLocation>
</comment>
<feature type="region of interest" description="Disordered" evidence="8">
    <location>
        <begin position="1035"/>
        <end position="1183"/>
    </location>
</feature>
<feature type="region of interest" description="Disordered" evidence="8">
    <location>
        <begin position="1227"/>
        <end position="1247"/>
    </location>
</feature>
<feature type="region of interest" description="Disordered" evidence="8">
    <location>
        <begin position="736"/>
        <end position="760"/>
    </location>
</feature>
<feature type="region of interest" description="Disordered" evidence="8">
    <location>
        <begin position="772"/>
        <end position="804"/>
    </location>
</feature>
<proteinExistence type="predicted"/>
<feature type="compositionally biased region" description="Polar residues" evidence="8">
    <location>
        <begin position="202"/>
        <end position="222"/>
    </location>
</feature>
<dbReference type="SMART" id="SM00355">
    <property type="entry name" value="ZnF_C2H2"/>
    <property type="match status" value="7"/>
</dbReference>
<feature type="region of interest" description="Disordered" evidence="8">
    <location>
        <begin position="44"/>
        <end position="337"/>
    </location>
</feature>
<dbReference type="PROSITE" id="PS00028">
    <property type="entry name" value="ZINC_FINGER_C2H2_1"/>
    <property type="match status" value="6"/>
</dbReference>
<keyword evidence="11" id="KW-1185">Reference proteome</keyword>
<feature type="domain" description="C2H2-type" evidence="9">
    <location>
        <begin position="444"/>
        <end position="471"/>
    </location>
</feature>
<accession>A0ABP1QHX2</accession>
<dbReference type="InterPro" id="IPR036236">
    <property type="entry name" value="Znf_C2H2_sf"/>
</dbReference>